<evidence type="ECO:0000256" key="10">
    <source>
        <dbReference type="ARBA" id="ARBA00023004"/>
    </source>
</evidence>
<gene>
    <name evidence="15" type="ORF">Zmor_022932</name>
</gene>
<dbReference type="Pfam" id="PF00067">
    <property type="entry name" value="p450"/>
    <property type="match status" value="1"/>
</dbReference>
<evidence type="ECO:0000256" key="8">
    <source>
        <dbReference type="ARBA" id="ARBA00022848"/>
    </source>
</evidence>
<feature type="binding site" description="axial binding residue" evidence="13">
    <location>
        <position position="467"/>
    </location>
    <ligand>
        <name>heme</name>
        <dbReference type="ChEBI" id="CHEBI:30413"/>
    </ligand>
    <ligandPart>
        <name>Fe</name>
        <dbReference type="ChEBI" id="CHEBI:18248"/>
    </ligandPart>
</feature>
<dbReference type="InterPro" id="IPR017972">
    <property type="entry name" value="Cyt_P450_CS"/>
</dbReference>
<dbReference type="InterPro" id="IPR002401">
    <property type="entry name" value="Cyt_P450_E_grp-I"/>
</dbReference>
<keyword evidence="5 13" id="KW-0349">Heme</keyword>
<dbReference type="InterPro" id="IPR036396">
    <property type="entry name" value="Cyt_P450_sf"/>
</dbReference>
<dbReference type="SUPFAM" id="SSF48264">
    <property type="entry name" value="Cytochrome P450"/>
    <property type="match status" value="1"/>
</dbReference>
<dbReference type="PANTHER" id="PTHR24292">
    <property type="entry name" value="CYTOCHROME P450"/>
    <property type="match status" value="1"/>
</dbReference>
<evidence type="ECO:0000256" key="7">
    <source>
        <dbReference type="ARBA" id="ARBA00022824"/>
    </source>
</evidence>
<dbReference type="InterPro" id="IPR001128">
    <property type="entry name" value="Cyt_P450"/>
</dbReference>
<evidence type="ECO:0000256" key="6">
    <source>
        <dbReference type="ARBA" id="ARBA00022723"/>
    </source>
</evidence>
<comment type="caution">
    <text evidence="15">The sequence shown here is derived from an EMBL/GenBank/DDBJ whole genome shotgun (WGS) entry which is preliminary data.</text>
</comment>
<dbReference type="Gene3D" id="1.10.630.10">
    <property type="entry name" value="Cytochrome P450"/>
    <property type="match status" value="1"/>
</dbReference>
<dbReference type="Proteomes" id="UP001168821">
    <property type="component" value="Unassembled WGS sequence"/>
</dbReference>
<comment type="similarity">
    <text evidence="4 14">Belongs to the cytochrome P450 family.</text>
</comment>
<evidence type="ECO:0000256" key="4">
    <source>
        <dbReference type="ARBA" id="ARBA00010617"/>
    </source>
</evidence>
<proteinExistence type="inferred from homology"/>
<dbReference type="PANTHER" id="PTHR24292:SF54">
    <property type="entry name" value="CYP9F3-RELATED"/>
    <property type="match status" value="1"/>
</dbReference>
<dbReference type="PROSITE" id="PS00086">
    <property type="entry name" value="CYTOCHROME_P450"/>
    <property type="match status" value="1"/>
</dbReference>
<dbReference type="AlphaFoldDB" id="A0AA38M6T8"/>
<evidence type="ECO:0000256" key="11">
    <source>
        <dbReference type="ARBA" id="ARBA00023033"/>
    </source>
</evidence>
<keyword evidence="11 14" id="KW-0503">Monooxygenase</keyword>
<evidence type="ECO:0000256" key="3">
    <source>
        <dbReference type="ARBA" id="ARBA00004406"/>
    </source>
</evidence>
<dbReference type="GO" id="GO:0005789">
    <property type="term" value="C:endoplasmic reticulum membrane"/>
    <property type="evidence" value="ECO:0007669"/>
    <property type="project" value="UniProtKB-SubCell"/>
</dbReference>
<keyword evidence="12" id="KW-0472">Membrane</keyword>
<evidence type="ECO:0000256" key="9">
    <source>
        <dbReference type="ARBA" id="ARBA00023002"/>
    </source>
</evidence>
<reference evidence="15" key="1">
    <citation type="journal article" date="2023" name="G3 (Bethesda)">
        <title>Whole genome assemblies of Zophobas morio and Tenebrio molitor.</title>
        <authorList>
            <person name="Kaur S."/>
            <person name="Stinson S.A."/>
            <person name="diCenzo G.C."/>
        </authorList>
    </citation>
    <scope>NUCLEOTIDE SEQUENCE</scope>
    <source>
        <strain evidence="15">QUZm001</strain>
    </source>
</reference>
<evidence type="ECO:0000256" key="12">
    <source>
        <dbReference type="ARBA" id="ARBA00023136"/>
    </source>
</evidence>
<evidence type="ECO:0000256" key="1">
    <source>
        <dbReference type="ARBA" id="ARBA00001971"/>
    </source>
</evidence>
<dbReference type="PRINTS" id="PR00385">
    <property type="entry name" value="P450"/>
</dbReference>
<name>A0AA38M6T8_9CUCU</name>
<evidence type="ECO:0000256" key="5">
    <source>
        <dbReference type="ARBA" id="ARBA00022617"/>
    </source>
</evidence>
<evidence type="ECO:0008006" key="17">
    <source>
        <dbReference type="Google" id="ProtNLM"/>
    </source>
</evidence>
<keyword evidence="6 13" id="KW-0479">Metal-binding</keyword>
<keyword evidence="7" id="KW-0256">Endoplasmic reticulum</keyword>
<dbReference type="FunFam" id="1.10.630.10:FF:000042">
    <property type="entry name" value="Cytochrome P450"/>
    <property type="match status" value="1"/>
</dbReference>
<evidence type="ECO:0000256" key="2">
    <source>
        <dbReference type="ARBA" id="ARBA00004174"/>
    </source>
</evidence>
<evidence type="ECO:0000256" key="14">
    <source>
        <dbReference type="RuleBase" id="RU000461"/>
    </source>
</evidence>
<accession>A0AA38M6T8</accession>
<dbReference type="GO" id="GO:0004497">
    <property type="term" value="F:monooxygenase activity"/>
    <property type="evidence" value="ECO:0007669"/>
    <property type="project" value="UniProtKB-KW"/>
</dbReference>
<dbReference type="GO" id="GO:0016705">
    <property type="term" value="F:oxidoreductase activity, acting on paired donors, with incorporation or reduction of molecular oxygen"/>
    <property type="evidence" value="ECO:0007669"/>
    <property type="project" value="InterPro"/>
</dbReference>
<comment type="cofactor">
    <cofactor evidence="1 13">
        <name>heme</name>
        <dbReference type="ChEBI" id="CHEBI:30413"/>
    </cofactor>
</comment>
<dbReference type="GO" id="GO:0005506">
    <property type="term" value="F:iron ion binding"/>
    <property type="evidence" value="ECO:0007669"/>
    <property type="project" value="InterPro"/>
</dbReference>
<protein>
    <recommendedName>
        <fullName evidence="17">Cytochrome P450</fullName>
    </recommendedName>
</protein>
<comment type="subcellular location">
    <subcellularLocation>
        <location evidence="3">Endoplasmic reticulum membrane</location>
        <topology evidence="3">Peripheral membrane protein</topology>
    </subcellularLocation>
    <subcellularLocation>
        <location evidence="2">Microsome membrane</location>
        <topology evidence="2">Peripheral membrane protein</topology>
    </subcellularLocation>
</comment>
<dbReference type="CDD" id="cd11056">
    <property type="entry name" value="CYP6-like"/>
    <property type="match status" value="1"/>
</dbReference>
<keyword evidence="16" id="KW-1185">Reference proteome</keyword>
<keyword evidence="8" id="KW-0492">Microsome</keyword>
<organism evidence="15 16">
    <name type="scientific">Zophobas morio</name>
    <dbReference type="NCBI Taxonomy" id="2755281"/>
    <lineage>
        <taxon>Eukaryota</taxon>
        <taxon>Metazoa</taxon>
        <taxon>Ecdysozoa</taxon>
        <taxon>Arthropoda</taxon>
        <taxon>Hexapoda</taxon>
        <taxon>Insecta</taxon>
        <taxon>Pterygota</taxon>
        <taxon>Neoptera</taxon>
        <taxon>Endopterygota</taxon>
        <taxon>Coleoptera</taxon>
        <taxon>Polyphaga</taxon>
        <taxon>Cucujiformia</taxon>
        <taxon>Tenebrionidae</taxon>
        <taxon>Zophobas</taxon>
    </lineage>
</organism>
<evidence type="ECO:0000313" key="15">
    <source>
        <dbReference type="EMBL" id="KAJ3645263.1"/>
    </source>
</evidence>
<sequence>MLEIILGIILGALIYYSLIKPTSFWEERGVTHEPSWPIIGNMAPFVLRKQHFSGVTTALYNKFPNHRYIGYHQFTTPALLIRDLELIKQIGVKDFDNFHDHMSFATNDIDPLLSKSLINLLGDQWKQMRATLSPAFTSSKMRTMFHLMAECAENFTHHFKNKEQVDVEMKDLFSRFANDVIATIAFGIQVNSVEDPKHEFYVMGNKITQFDAKQVLKIFLFQTVPKLAKMLNITMLRQDVASFFRSLIMNNIDKRVKEKIVRPDLIQLLLEAQKGKLKHEHTVDDVKEGFATVEESHIGRNTKQMVLTDEHIVAQALLFFFAGFETVSNASSLMAHELAVNPDVQKKLQEEIDDVRQQYGEKVPYEALLSMKYLDQVVSETLRLWPPAFQTDRCCNRNYTIHPKNPNERALVVEKYMITIIPIMAIQRDPEYYPNPERFDPERFNDENKAKIVPGTYMPFGIGPRNCIGSRFALLEIKTLFFHLLSKFDLVPTEKTEIPLRLSPKKANMSPENGFHLGLKPRKL</sequence>
<keyword evidence="10 13" id="KW-0408">Iron</keyword>
<evidence type="ECO:0000256" key="13">
    <source>
        <dbReference type="PIRSR" id="PIRSR602401-1"/>
    </source>
</evidence>
<dbReference type="InterPro" id="IPR050476">
    <property type="entry name" value="Insect_CytP450_Detox"/>
</dbReference>
<evidence type="ECO:0000313" key="16">
    <source>
        <dbReference type="Proteomes" id="UP001168821"/>
    </source>
</evidence>
<dbReference type="GO" id="GO:0020037">
    <property type="term" value="F:heme binding"/>
    <property type="evidence" value="ECO:0007669"/>
    <property type="project" value="InterPro"/>
</dbReference>
<dbReference type="PRINTS" id="PR00463">
    <property type="entry name" value="EP450I"/>
</dbReference>
<keyword evidence="9 14" id="KW-0560">Oxidoreductase</keyword>
<dbReference type="EMBL" id="JALNTZ010000007">
    <property type="protein sequence ID" value="KAJ3645263.1"/>
    <property type="molecule type" value="Genomic_DNA"/>
</dbReference>